<protein>
    <submittedName>
        <fullName evidence="2">Uncharacterized protein</fullName>
    </submittedName>
</protein>
<sequence length="614" mass="67973">MGQIIRAPLWLLDRLNPLAAGSQWMLRNAPTFWRASVLKMVWYLLLAHVGLTLFGMIVARNITTIPIHTELMVFRAWVWPIAALVAIGWMSTIWTTPLIDQRPRKKLITVAIYTAFFYGLTTLTNAYFMPVSGAITKLYDGDNLASDQRALNQGLAEICGEINPKQYGLIATVNRLYVGDPHLDDMRWIIETLKSNAPPYCGGDRSLSFDLRYYEVSDVDGFVDALANPDWGGYWVQELFGPAGSAALTRFDSISFHMNMQGRLDAAAAATAISSQQGSLRILHGLLQPTALLVSFIMALILFSTENSTGTFRRFWSRAISFLRLRWLSWLGGPFRAIDRVLLANAPRLWLARYHVAIPLSALVLCFGFFAFELSEIAYQYADQNFGHWLSTDVFGIAYATVFCVSLVVIGLILLRSQSRFMAIDRTSPGAAARAFTALFGPPFVAVSILFAIGALRDDDGLLIVTLSGIILAFVAAALTWGLCFAGMWDTLKGFGAALIVSNLFAAILIILNPSDALLKGVFHAFVIVMILLVIRWPRWLGRLLSSTVVVIFVTLMAGFVPFITAATAAVYLEGTVNDDLFFAISVLGFAPLILLLLPTLNQMQRRWIEPQDS</sequence>
<evidence type="ECO:0000313" key="2">
    <source>
        <dbReference type="EMBL" id="XFU26778.1"/>
    </source>
</evidence>
<name>A0ABZ3JCK7_9RHOB</name>
<feature type="transmembrane region" description="Helical" evidence="1">
    <location>
        <begin position="581"/>
        <end position="598"/>
    </location>
</feature>
<keyword evidence="1" id="KW-1133">Transmembrane helix</keyword>
<feature type="transmembrane region" description="Helical" evidence="1">
    <location>
        <begin position="495"/>
        <end position="512"/>
    </location>
</feature>
<feature type="transmembrane region" description="Helical" evidence="1">
    <location>
        <begin position="354"/>
        <end position="374"/>
    </location>
</feature>
<feature type="transmembrane region" description="Helical" evidence="1">
    <location>
        <begin position="282"/>
        <end position="303"/>
    </location>
</feature>
<feature type="transmembrane region" description="Helical" evidence="1">
    <location>
        <begin position="107"/>
        <end position="128"/>
    </location>
</feature>
<reference evidence="2" key="1">
    <citation type="submission" date="2024-08" db="EMBL/GenBank/DDBJ databases">
        <title>Phylogenomic analyses of a clade within the roseobacter group suggest taxonomic reassignments of species of the genera Aestuariivita, Citreicella, Loktanella, Nautella, Pelagibaca, Ruegeria, Thalassobius, Thiobacimonas and Tropicibacter, and the proposal o.</title>
        <authorList>
            <person name="Jeon C.O."/>
        </authorList>
    </citation>
    <scope>NUCLEOTIDE SEQUENCE</scope>
    <source>
        <strain evidence="2">SS1-5</strain>
    </source>
</reference>
<accession>A0ABZ3JCK7</accession>
<organism evidence="2 3">
    <name type="scientific">Yoonia rhodophyticola</name>
    <dbReference type="NCBI Taxonomy" id="3137370"/>
    <lineage>
        <taxon>Bacteria</taxon>
        <taxon>Pseudomonadati</taxon>
        <taxon>Pseudomonadota</taxon>
        <taxon>Alphaproteobacteria</taxon>
        <taxon>Rhodobacterales</taxon>
        <taxon>Paracoccaceae</taxon>
        <taxon>Yoonia</taxon>
    </lineage>
</organism>
<gene>
    <name evidence="2" type="ORF">AABB31_23120</name>
</gene>
<feature type="transmembrane region" description="Helical" evidence="1">
    <location>
        <begin position="518"/>
        <end position="537"/>
    </location>
</feature>
<feature type="transmembrane region" description="Helical" evidence="1">
    <location>
        <begin position="462"/>
        <end position="483"/>
    </location>
</feature>
<keyword evidence="3" id="KW-1185">Reference proteome</keyword>
<keyword evidence="1" id="KW-0472">Membrane</keyword>
<dbReference type="Proteomes" id="UP001470809">
    <property type="component" value="Chromosome"/>
</dbReference>
<proteinExistence type="predicted"/>
<feature type="transmembrane region" description="Helical" evidence="1">
    <location>
        <begin position="549"/>
        <end position="569"/>
    </location>
</feature>
<dbReference type="EMBL" id="CP151767">
    <property type="protein sequence ID" value="XFU26778.1"/>
    <property type="molecule type" value="Genomic_DNA"/>
</dbReference>
<feature type="transmembrane region" description="Helical" evidence="1">
    <location>
        <begin position="40"/>
        <end position="59"/>
    </location>
</feature>
<dbReference type="RefSeq" id="WP_373635718.1">
    <property type="nucleotide sequence ID" value="NZ_CP151767.2"/>
</dbReference>
<feature type="transmembrane region" description="Helical" evidence="1">
    <location>
        <begin position="394"/>
        <end position="415"/>
    </location>
</feature>
<evidence type="ECO:0000256" key="1">
    <source>
        <dbReference type="SAM" id="Phobius"/>
    </source>
</evidence>
<evidence type="ECO:0000313" key="3">
    <source>
        <dbReference type="Proteomes" id="UP001470809"/>
    </source>
</evidence>
<feature type="transmembrane region" description="Helical" evidence="1">
    <location>
        <begin position="436"/>
        <end position="456"/>
    </location>
</feature>
<keyword evidence="1" id="KW-0812">Transmembrane</keyword>
<feature type="transmembrane region" description="Helical" evidence="1">
    <location>
        <begin position="71"/>
        <end position="95"/>
    </location>
</feature>